<name>A0A074Z719_AURSE</name>
<dbReference type="RefSeq" id="XP_013343137.1">
    <property type="nucleotide sequence ID" value="XM_013487683.1"/>
</dbReference>
<feature type="signal peptide" evidence="1">
    <location>
        <begin position="1"/>
        <end position="18"/>
    </location>
</feature>
<evidence type="ECO:0000313" key="3">
    <source>
        <dbReference type="Proteomes" id="UP000030641"/>
    </source>
</evidence>
<gene>
    <name evidence="2" type="ORF">AUEXF2481DRAFT_30046</name>
</gene>
<keyword evidence="3" id="KW-1185">Reference proteome</keyword>
<reference evidence="2 3" key="1">
    <citation type="journal article" date="2014" name="BMC Genomics">
        <title>Genome sequencing of four Aureobasidium pullulans varieties: biotechnological potential, stress tolerance, and description of new species.</title>
        <authorList>
            <person name="Gostin Ar C."/>
            <person name="Ohm R.A."/>
            <person name="Kogej T."/>
            <person name="Sonjak S."/>
            <person name="Turk M."/>
            <person name="Zajc J."/>
            <person name="Zalar P."/>
            <person name="Grube M."/>
            <person name="Sun H."/>
            <person name="Han J."/>
            <person name="Sharma A."/>
            <person name="Chiniquy J."/>
            <person name="Ngan C.Y."/>
            <person name="Lipzen A."/>
            <person name="Barry K."/>
            <person name="Grigoriev I.V."/>
            <person name="Gunde-Cimerman N."/>
        </authorList>
    </citation>
    <scope>NUCLEOTIDE SEQUENCE [LARGE SCALE GENOMIC DNA]</scope>
    <source>
        <strain evidence="2 3">EXF-2481</strain>
    </source>
</reference>
<evidence type="ECO:0000256" key="1">
    <source>
        <dbReference type="SAM" id="SignalP"/>
    </source>
</evidence>
<dbReference type="HOGENOM" id="CLU_1081774_0_0_1"/>
<dbReference type="Proteomes" id="UP000030641">
    <property type="component" value="Unassembled WGS sequence"/>
</dbReference>
<evidence type="ECO:0000313" key="2">
    <source>
        <dbReference type="EMBL" id="KEQ94671.1"/>
    </source>
</evidence>
<accession>A0A074Z719</accession>
<dbReference type="InParanoid" id="A0A074Z719"/>
<feature type="chain" id="PRO_5001703949" evidence="1">
    <location>
        <begin position="19"/>
        <end position="259"/>
    </location>
</feature>
<organism evidence="2 3">
    <name type="scientific">Aureobasidium subglaciale (strain EXF-2481)</name>
    <name type="common">Aureobasidium pullulans var. subglaciale</name>
    <dbReference type="NCBI Taxonomy" id="1043005"/>
    <lineage>
        <taxon>Eukaryota</taxon>
        <taxon>Fungi</taxon>
        <taxon>Dikarya</taxon>
        <taxon>Ascomycota</taxon>
        <taxon>Pezizomycotina</taxon>
        <taxon>Dothideomycetes</taxon>
        <taxon>Dothideomycetidae</taxon>
        <taxon>Dothideales</taxon>
        <taxon>Saccotheciaceae</taxon>
        <taxon>Aureobasidium</taxon>
    </lineage>
</organism>
<dbReference type="GeneID" id="25364104"/>
<sequence>MKTYTLAGLVASPLAAMAAPAWTMVAFNESVPEIHGKTINADSGLFWVNKDAAAVCPDYDPQCPASEATIVSGPVYGSGSAAEQQYWFMGILQEGGQMMAPAGLDNSYGGLPLKYAAVGAEEIGVGVWDTARNSHPGLVLDNSTVETLGAPTIRSQATVRPYTWMACPYPDTYPHPASLEAVDLSKPLSIKTVTYEDVDSYPYCAQIEITLQPSTLAAPQYYFCEGCQYRCDNIYGNSVCKAQKKPACLEPFCGAYTTE</sequence>
<proteinExistence type="predicted"/>
<dbReference type="OrthoDB" id="3844826at2759"/>
<dbReference type="EMBL" id="KL584761">
    <property type="protein sequence ID" value="KEQ94671.1"/>
    <property type="molecule type" value="Genomic_DNA"/>
</dbReference>
<dbReference type="AlphaFoldDB" id="A0A074Z719"/>
<protein>
    <submittedName>
        <fullName evidence="2">Uncharacterized protein</fullName>
    </submittedName>
</protein>
<keyword evidence="1" id="KW-0732">Signal</keyword>